<dbReference type="AlphaFoldDB" id="A0A501XD96"/>
<dbReference type="PANTHER" id="PTHR42776:SF27">
    <property type="entry name" value="DIPEPTIDYL PEPTIDASE FAMILY MEMBER 6"/>
    <property type="match status" value="1"/>
</dbReference>
<dbReference type="InterPro" id="IPR001375">
    <property type="entry name" value="Peptidase_S9_cat"/>
</dbReference>
<sequence>MPGARASANGCFCDEFSRSNGSRSFRNAARYSLWRPVSACVTTAIGGAYEPHLHFLFHQDPAVACRPIDTVEGAGMSRNLLLLFSLLCLTAGPALAHTDAPDGTLLSSKPCPPNPNRSYEDVVRMMRTNLDSEVEAARAENLVMPPISDAQLTAALSDRARVEEGLAYRGFECRVISYASGGLRIAGLLWKPIETEGKRLPLLIALRGGNNKFGPMQPWMYQGWYAILKAGYVVLATQYRGGPGSDGADGFGSRGDLDDVRNLVPLAQALGYVDTSQTFVFGGSRGGMQAYMLAREGFPMRAMAIRAGAGSVRDANRPKLMPMQARMMTDYAADPEAALDRRSAILWADEIKVPTILFHGTADWRVPVKDALDVARGLNKAGTPFALHIYEGDTHSMTLNAPDMIVRTLAFFEQYRTADGDGAKSPQAEAADADPR</sequence>
<dbReference type="Gene3D" id="3.40.50.1820">
    <property type="entry name" value="alpha/beta hydrolase"/>
    <property type="match status" value="1"/>
</dbReference>
<keyword evidence="4" id="KW-1185">Reference proteome</keyword>
<dbReference type="OrthoDB" id="9771666at2"/>
<evidence type="ECO:0000313" key="4">
    <source>
        <dbReference type="Proteomes" id="UP000319897"/>
    </source>
</evidence>
<evidence type="ECO:0000313" key="3">
    <source>
        <dbReference type="EMBL" id="TPE58446.1"/>
    </source>
</evidence>
<gene>
    <name evidence="3" type="ORF">FJQ54_15315</name>
</gene>
<comment type="caution">
    <text evidence="3">The sequence shown here is derived from an EMBL/GenBank/DDBJ whole genome shotgun (WGS) entry which is preliminary data.</text>
</comment>
<dbReference type="InterPro" id="IPR029058">
    <property type="entry name" value="AB_hydrolase_fold"/>
</dbReference>
<organism evidence="3 4">
    <name type="scientific">Sandaracinobacter neustonicus</name>
    <dbReference type="NCBI Taxonomy" id="1715348"/>
    <lineage>
        <taxon>Bacteria</taxon>
        <taxon>Pseudomonadati</taxon>
        <taxon>Pseudomonadota</taxon>
        <taxon>Alphaproteobacteria</taxon>
        <taxon>Sphingomonadales</taxon>
        <taxon>Sphingosinicellaceae</taxon>
        <taxon>Sandaracinobacter</taxon>
    </lineage>
</organism>
<feature type="domain" description="Peptidase S9 prolyl oligopeptidase catalytic" evidence="2">
    <location>
        <begin position="227"/>
        <end position="415"/>
    </location>
</feature>
<dbReference type="SUPFAM" id="SSF53474">
    <property type="entry name" value="alpha/beta-Hydrolases"/>
    <property type="match status" value="1"/>
</dbReference>
<dbReference type="Pfam" id="PF00326">
    <property type="entry name" value="Peptidase_S9"/>
    <property type="match status" value="1"/>
</dbReference>
<name>A0A501XD96_9SPHN</name>
<evidence type="ECO:0000259" key="2">
    <source>
        <dbReference type="Pfam" id="PF00326"/>
    </source>
</evidence>
<dbReference type="Proteomes" id="UP000319897">
    <property type="component" value="Unassembled WGS sequence"/>
</dbReference>
<reference evidence="3 4" key="1">
    <citation type="submission" date="2019-06" db="EMBL/GenBank/DDBJ databases">
        <authorList>
            <person name="Lee I."/>
            <person name="Jang G.I."/>
            <person name="Hwang C.Y."/>
        </authorList>
    </citation>
    <scope>NUCLEOTIDE SEQUENCE [LARGE SCALE GENOMIC DNA]</scope>
    <source>
        <strain evidence="3 4">PAMC 28131</strain>
    </source>
</reference>
<accession>A0A501XD96</accession>
<proteinExistence type="predicted"/>
<keyword evidence="1" id="KW-0378">Hydrolase</keyword>
<dbReference type="EMBL" id="VFSU01000034">
    <property type="protein sequence ID" value="TPE58446.1"/>
    <property type="molecule type" value="Genomic_DNA"/>
</dbReference>
<dbReference type="PANTHER" id="PTHR42776">
    <property type="entry name" value="SERINE PEPTIDASE S9 FAMILY MEMBER"/>
    <property type="match status" value="1"/>
</dbReference>
<evidence type="ECO:0000256" key="1">
    <source>
        <dbReference type="ARBA" id="ARBA00022801"/>
    </source>
</evidence>
<dbReference type="GO" id="GO:0004252">
    <property type="term" value="F:serine-type endopeptidase activity"/>
    <property type="evidence" value="ECO:0007669"/>
    <property type="project" value="TreeGrafter"/>
</dbReference>
<dbReference type="GO" id="GO:0006508">
    <property type="term" value="P:proteolysis"/>
    <property type="evidence" value="ECO:0007669"/>
    <property type="project" value="InterPro"/>
</dbReference>
<protein>
    <recommendedName>
        <fullName evidence="2">Peptidase S9 prolyl oligopeptidase catalytic domain-containing protein</fullName>
    </recommendedName>
</protein>